<dbReference type="RefSeq" id="WP_394303744.1">
    <property type="nucleotide sequence ID" value="NZ_JBHMQT010000058.1"/>
</dbReference>
<comment type="caution">
    <text evidence="3">The sequence shown here is derived from an EMBL/GenBank/DDBJ whole genome shotgun (WGS) entry which is preliminary data.</text>
</comment>
<evidence type="ECO:0000313" key="4">
    <source>
        <dbReference type="Proteomes" id="UP001589870"/>
    </source>
</evidence>
<keyword evidence="2" id="KW-1133">Transmembrane helix</keyword>
<name>A0ABV6UC12_9ACTN</name>
<evidence type="ECO:0000256" key="1">
    <source>
        <dbReference type="SAM" id="MobiDB-lite"/>
    </source>
</evidence>
<reference evidence="3 4" key="1">
    <citation type="submission" date="2024-09" db="EMBL/GenBank/DDBJ databases">
        <authorList>
            <person name="Sun Q."/>
            <person name="Mori K."/>
        </authorList>
    </citation>
    <scope>NUCLEOTIDE SEQUENCE [LARGE SCALE GENOMIC DNA]</scope>
    <source>
        <strain evidence="3 4">TBRC 1851</strain>
    </source>
</reference>
<keyword evidence="2" id="KW-0472">Membrane</keyword>
<evidence type="ECO:0008006" key="5">
    <source>
        <dbReference type="Google" id="ProtNLM"/>
    </source>
</evidence>
<accession>A0ABV6UC12</accession>
<organism evidence="3 4">
    <name type="scientific">Sphaerimonospora cavernae</name>
    <dbReference type="NCBI Taxonomy" id="1740611"/>
    <lineage>
        <taxon>Bacteria</taxon>
        <taxon>Bacillati</taxon>
        <taxon>Actinomycetota</taxon>
        <taxon>Actinomycetes</taxon>
        <taxon>Streptosporangiales</taxon>
        <taxon>Streptosporangiaceae</taxon>
        <taxon>Sphaerimonospora</taxon>
    </lineage>
</organism>
<sequence>MPPEHDRRARPGDRRRDLTSGPSAGRAHARPWPGTRRRAAAERAVRQRAELARGVRFRSVYLAIMSVVLAVAAMNVLLGSIGVINERRPRPLTEDERARYVAQDVARRWHAWPIGMVFPEELPYTALGRARQDARRVGVAPEAPCTAALDSQVTSALGRYGCRTVLRATYVDQTATFVVTVGIAVLRDEEAGRQAAAELPVDDRVGVRPAAFPGTITDTFGPAQRQWTGWVGAGPYIVFATAGYADGRTRESVPPEELPNSEVLPVAQSIAGRVARALVEPPDVPRCTRGDSC</sequence>
<protein>
    <recommendedName>
        <fullName evidence="5">MacB-like periplasmic core domain-containing protein</fullName>
    </recommendedName>
</protein>
<proteinExistence type="predicted"/>
<evidence type="ECO:0000313" key="3">
    <source>
        <dbReference type="EMBL" id="MFC0865730.1"/>
    </source>
</evidence>
<gene>
    <name evidence="3" type="ORF">ACFHYQ_25870</name>
</gene>
<feature type="region of interest" description="Disordered" evidence="1">
    <location>
        <begin position="1"/>
        <end position="41"/>
    </location>
</feature>
<evidence type="ECO:0000256" key="2">
    <source>
        <dbReference type="SAM" id="Phobius"/>
    </source>
</evidence>
<keyword evidence="4" id="KW-1185">Reference proteome</keyword>
<dbReference type="EMBL" id="JBHMQT010000058">
    <property type="protein sequence ID" value="MFC0865730.1"/>
    <property type="molecule type" value="Genomic_DNA"/>
</dbReference>
<feature type="compositionally biased region" description="Basic and acidic residues" evidence="1">
    <location>
        <begin position="1"/>
        <end position="18"/>
    </location>
</feature>
<feature type="transmembrane region" description="Helical" evidence="2">
    <location>
        <begin position="60"/>
        <end position="84"/>
    </location>
</feature>
<keyword evidence="2" id="KW-0812">Transmembrane</keyword>
<dbReference type="Proteomes" id="UP001589870">
    <property type="component" value="Unassembled WGS sequence"/>
</dbReference>